<dbReference type="InterPro" id="IPR043128">
    <property type="entry name" value="Rev_trsase/Diguanyl_cyclase"/>
</dbReference>
<dbReference type="Pfam" id="PF00990">
    <property type="entry name" value="GGDEF"/>
    <property type="match status" value="1"/>
</dbReference>
<dbReference type="Proteomes" id="UP000284006">
    <property type="component" value="Unassembled WGS sequence"/>
</dbReference>
<sequence length="447" mass="48593">MIDKMRLAEFLRTGADRILDEWEAYARNIPSARGLDTEGLRDHAHDMLAAMAAHIEGAPVAAEMIERASGRAARAVIDMQAAQHGAVRLAQGFSITDAVAEFRALRSAVLMLWNDRSGSPDVADEIIRFNEAVDQAVSESLARYSSLRDYQSRLFDALLSSSPDLAFIIEPGGQLIYANAAFAEHVGIPAAKLRGADFYALAATFAPEIEVHVDQVVRSQAVDRGELGFSAGGGRRQVYEYLLVPVLDPQGRSEAVAGTARDVTERKEAEERIRRSANYDHLTELPNRSLFRERLEHEIRHAARSGLTLALLFLDLDGFKAVNDRLGHAAGDQLLQKVARRISACVRGTDTVARLGGDEFTVILADVARPAAIEALCAKMLAEIDKPYALAAGEARVSASIGITLYPGDGASLDELLRKADAAMYRAKNAGRNRYRFFAGVPEAAAH</sequence>
<dbReference type="InterPro" id="IPR029787">
    <property type="entry name" value="Nucleotide_cyclase"/>
</dbReference>
<dbReference type="SUPFAM" id="SSF55785">
    <property type="entry name" value="PYP-like sensor domain (PAS domain)"/>
    <property type="match status" value="1"/>
</dbReference>
<evidence type="ECO:0000259" key="1">
    <source>
        <dbReference type="PROSITE" id="PS50112"/>
    </source>
</evidence>
<gene>
    <name evidence="4" type="ORF">D3872_15505</name>
</gene>
<feature type="domain" description="PAS" evidence="1">
    <location>
        <begin position="151"/>
        <end position="225"/>
    </location>
</feature>
<name>A0A418XR33_9BURK</name>
<dbReference type="InterPro" id="IPR000160">
    <property type="entry name" value="GGDEF_dom"/>
</dbReference>
<dbReference type="NCBIfam" id="TIGR00254">
    <property type="entry name" value="GGDEF"/>
    <property type="match status" value="1"/>
</dbReference>
<dbReference type="InterPro" id="IPR013656">
    <property type="entry name" value="PAS_4"/>
</dbReference>
<dbReference type="PROSITE" id="PS50112">
    <property type="entry name" value="PAS"/>
    <property type="match status" value="1"/>
</dbReference>
<evidence type="ECO:0000259" key="3">
    <source>
        <dbReference type="PROSITE" id="PS50887"/>
    </source>
</evidence>
<protein>
    <submittedName>
        <fullName evidence="4">Diguanylate cyclase</fullName>
    </submittedName>
</protein>
<organism evidence="4 5">
    <name type="scientific">Massilia cavernae</name>
    <dbReference type="NCBI Taxonomy" id="2320864"/>
    <lineage>
        <taxon>Bacteria</taxon>
        <taxon>Pseudomonadati</taxon>
        <taxon>Pseudomonadota</taxon>
        <taxon>Betaproteobacteria</taxon>
        <taxon>Burkholderiales</taxon>
        <taxon>Oxalobacteraceae</taxon>
        <taxon>Telluria group</taxon>
        <taxon>Massilia</taxon>
    </lineage>
</organism>
<dbReference type="EMBL" id="QYUP01000122">
    <property type="protein sequence ID" value="RJG14960.1"/>
    <property type="molecule type" value="Genomic_DNA"/>
</dbReference>
<dbReference type="InterPro" id="IPR000700">
    <property type="entry name" value="PAS-assoc_C"/>
</dbReference>
<dbReference type="PANTHER" id="PTHR44757">
    <property type="entry name" value="DIGUANYLATE CYCLASE DGCP"/>
    <property type="match status" value="1"/>
</dbReference>
<dbReference type="SMART" id="SM00267">
    <property type="entry name" value="GGDEF"/>
    <property type="match status" value="1"/>
</dbReference>
<comment type="caution">
    <text evidence="4">The sequence shown here is derived from an EMBL/GenBank/DDBJ whole genome shotgun (WGS) entry which is preliminary data.</text>
</comment>
<dbReference type="InterPro" id="IPR052155">
    <property type="entry name" value="Biofilm_reg_signaling"/>
</dbReference>
<dbReference type="Pfam" id="PF08448">
    <property type="entry name" value="PAS_4"/>
    <property type="match status" value="1"/>
</dbReference>
<dbReference type="PANTHER" id="PTHR44757:SF2">
    <property type="entry name" value="BIOFILM ARCHITECTURE MAINTENANCE PROTEIN MBAA"/>
    <property type="match status" value="1"/>
</dbReference>
<dbReference type="GO" id="GO:0003824">
    <property type="term" value="F:catalytic activity"/>
    <property type="evidence" value="ECO:0007669"/>
    <property type="project" value="UniProtKB-ARBA"/>
</dbReference>
<dbReference type="PROSITE" id="PS50887">
    <property type="entry name" value="GGDEF"/>
    <property type="match status" value="1"/>
</dbReference>
<dbReference type="PROSITE" id="PS50113">
    <property type="entry name" value="PAC"/>
    <property type="match status" value="1"/>
</dbReference>
<dbReference type="NCBIfam" id="TIGR00229">
    <property type="entry name" value="sensory_box"/>
    <property type="match status" value="1"/>
</dbReference>
<reference evidence="4 5" key="1">
    <citation type="submission" date="2018-09" db="EMBL/GenBank/DDBJ databases">
        <authorList>
            <person name="Zhu H."/>
        </authorList>
    </citation>
    <scope>NUCLEOTIDE SEQUENCE [LARGE SCALE GENOMIC DNA]</scope>
    <source>
        <strain evidence="4 5">K1S02-61</strain>
    </source>
</reference>
<dbReference type="SMART" id="SM00091">
    <property type="entry name" value="PAS"/>
    <property type="match status" value="1"/>
</dbReference>
<evidence type="ECO:0000313" key="5">
    <source>
        <dbReference type="Proteomes" id="UP000284006"/>
    </source>
</evidence>
<dbReference type="InterPro" id="IPR000014">
    <property type="entry name" value="PAS"/>
</dbReference>
<dbReference type="CDD" id="cd01949">
    <property type="entry name" value="GGDEF"/>
    <property type="match status" value="1"/>
</dbReference>
<keyword evidence="5" id="KW-1185">Reference proteome</keyword>
<accession>A0A418XR33</accession>
<dbReference type="Gene3D" id="3.30.450.20">
    <property type="entry name" value="PAS domain"/>
    <property type="match status" value="1"/>
</dbReference>
<dbReference type="Gene3D" id="3.30.70.270">
    <property type="match status" value="1"/>
</dbReference>
<dbReference type="AlphaFoldDB" id="A0A418XR33"/>
<dbReference type="InterPro" id="IPR035965">
    <property type="entry name" value="PAS-like_dom_sf"/>
</dbReference>
<dbReference type="FunFam" id="3.30.70.270:FF:000001">
    <property type="entry name" value="Diguanylate cyclase domain protein"/>
    <property type="match status" value="1"/>
</dbReference>
<dbReference type="SUPFAM" id="SSF55073">
    <property type="entry name" value="Nucleotide cyclase"/>
    <property type="match status" value="1"/>
</dbReference>
<dbReference type="CDD" id="cd00130">
    <property type="entry name" value="PAS"/>
    <property type="match status" value="1"/>
</dbReference>
<feature type="domain" description="PAC" evidence="2">
    <location>
        <begin position="223"/>
        <end position="275"/>
    </location>
</feature>
<evidence type="ECO:0000259" key="2">
    <source>
        <dbReference type="PROSITE" id="PS50113"/>
    </source>
</evidence>
<proteinExistence type="predicted"/>
<feature type="domain" description="GGDEF" evidence="3">
    <location>
        <begin position="307"/>
        <end position="440"/>
    </location>
</feature>
<evidence type="ECO:0000313" key="4">
    <source>
        <dbReference type="EMBL" id="RJG14960.1"/>
    </source>
</evidence>